<accession>A0A7T3NA22</accession>
<dbReference type="Gene3D" id="2.40.10.270">
    <property type="entry name" value="Bacteriophage SPP1 head-tail adaptor protein"/>
    <property type="match status" value="1"/>
</dbReference>
<sequence length="119" mass="13803">MISEGKLRDIVKIYARTTRPGDAGEQIQGYIKLADMRGNWRQVNGQAYILSGMELSTRKGTLKTRYYPDADETMYIEIFTKPGAGEVYEVETFNHDDKDWFTLWTLRKANLKIETVFPE</sequence>
<reference evidence="1 2" key="1">
    <citation type="submission" date="2020-09" db="EMBL/GenBank/DDBJ databases">
        <authorList>
            <person name="Hogan T.J."/>
            <person name="Wilson M.E."/>
            <person name="Walker J.K."/>
            <person name="Johnson L."/>
            <person name="Sharma R."/>
            <person name="Grose J.H."/>
        </authorList>
    </citation>
    <scope>NUCLEOTIDE SEQUENCE [LARGE SCALE GENOMIC DNA]</scope>
</reference>
<proteinExistence type="predicted"/>
<gene>
    <name evidence="1" type="ORF">BIGDOG_18</name>
</gene>
<dbReference type="Pfam" id="PF05521">
    <property type="entry name" value="Phage_HCP"/>
    <property type="match status" value="1"/>
</dbReference>
<evidence type="ECO:0000313" key="2">
    <source>
        <dbReference type="Proteomes" id="UP000595656"/>
    </source>
</evidence>
<dbReference type="InterPro" id="IPR008767">
    <property type="entry name" value="Phage_SPP1_head-tail_adaptor"/>
</dbReference>
<evidence type="ECO:0000313" key="1">
    <source>
        <dbReference type="EMBL" id="QPX75123.1"/>
    </source>
</evidence>
<name>A0A7T3NA22_9CAUD</name>
<protein>
    <submittedName>
        <fullName evidence="1">Uncharacterized protein</fullName>
    </submittedName>
</protein>
<dbReference type="InterPro" id="IPR038666">
    <property type="entry name" value="SSP1_head-tail_sf"/>
</dbReference>
<organism evidence="1 2">
    <name type="scientific">Serratia phage vB_SmaS_Bigdog</name>
    <dbReference type="NCBI Taxonomy" id="2777364"/>
    <lineage>
        <taxon>Viruses</taxon>
        <taxon>Duplodnaviria</taxon>
        <taxon>Heunggongvirae</taxon>
        <taxon>Uroviricota</taxon>
        <taxon>Caudoviricetes</taxon>
        <taxon>Bonzeevirus</taxon>
        <taxon>Bonzeevirus bigdog</taxon>
    </lineage>
</organism>
<dbReference type="EMBL" id="MW021763">
    <property type="protein sequence ID" value="QPX75123.1"/>
    <property type="molecule type" value="Genomic_DNA"/>
</dbReference>
<dbReference type="Proteomes" id="UP000595656">
    <property type="component" value="Segment"/>
</dbReference>
<keyword evidence="2" id="KW-1185">Reference proteome</keyword>